<dbReference type="PRINTS" id="PR00038">
    <property type="entry name" value="HTHLUXR"/>
</dbReference>
<dbReference type="PANTHER" id="PTHR44688:SF16">
    <property type="entry name" value="DNA-BINDING TRANSCRIPTIONAL ACTIVATOR DEVR_DOSR"/>
    <property type="match status" value="1"/>
</dbReference>
<evidence type="ECO:0000256" key="1">
    <source>
        <dbReference type="ARBA" id="ARBA00023015"/>
    </source>
</evidence>
<evidence type="ECO:0000259" key="4">
    <source>
        <dbReference type="PROSITE" id="PS50043"/>
    </source>
</evidence>
<evidence type="ECO:0000256" key="2">
    <source>
        <dbReference type="ARBA" id="ARBA00023125"/>
    </source>
</evidence>
<protein>
    <recommendedName>
        <fullName evidence="4">HTH luxR-type domain-containing protein</fullName>
    </recommendedName>
</protein>
<dbReference type="EMBL" id="MAAX01000111">
    <property type="protein sequence ID" value="OUS14966.1"/>
    <property type="molecule type" value="Genomic_DNA"/>
</dbReference>
<feature type="domain" description="HTH luxR-type" evidence="4">
    <location>
        <begin position="186"/>
        <end position="250"/>
    </location>
</feature>
<evidence type="ECO:0000256" key="3">
    <source>
        <dbReference type="ARBA" id="ARBA00023163"/>
    </source>
</evidence>
<gene>
    <name evidence="5" type="ORF">A9Q93_07145</name>
</gene>
<reference evidence="6" key="1">
    <citation type="journal article" date="2017" name="Proc. Natl. Acad. Sci. U.S.A.">
        <title>Simulation of Deepwater Horizon oil plume reveals substrate specialization within a complex community of hydrocarbon-degraders.</title>
        <authorList>
            <person name="Hu P."/>
            <person name="Dubinsky E.A."/>
            <person name="Probst A.J."/>
            <person name="Wang J."/>
            <person name="Sieber C.M.K."/>
            <person name="Tom L.M."/>
            <person name="Gardinali P."/>
            <person name="Banfield J.F."/>
            <person name="Atlas R.M."/>
            <person name="Andersen G.L."/>
        </authorList>
    </citation>
    <scope>NUCLEOTIDE SEQUENCE [LARGE SCALE GENOMIC DNA]</scope>
</reference>
<dbReference type="AlphaFoldDB" id="A0A1Z8AXA8"/>
<sequence>MKLSLEAHKEALRHMASKKNDEIEPFLENFKNQSVTGLNAGSMRYILNLNEMRYDFVSDACFIFTGFKASDFYKKGLDILPEIIKKQDFKALSNDLFPEMNNLAKKMNIKDQEAIVFELYYRMQNINTGKLISVVEYSSYAGFDQEGKPSFSTGICYESTLCFNGVRGLLRLNRKDEQETLFDKTIHYSTYVLTPSEKKILGYLLEGKAHNEIASEEFISPHTVKTHIKNIYKKLDVNKVTELMARFNNQ</sequence>
<dbReference type="InterPro" id="IPR036388">
    <property type="entry name" value="WH-like_DNA-bd_sf"/>
</dbReference>
<keyword evidence="1" id="KW-0805">Transcription regulation</keyword>
<dbReference type="InterPro" id="IPR016032">
    <property type="entry name" value="Sig_transdc_resp-reg_C-effctor"/>
</dbReference>
<dbReference type="GO" id="GO:0003677">
    <property type="term" value="F:DNA binding"/>
    <property type="evidence" value="ECO:0007669"/>
    <property type="project" value="UniProtKB-KW"/>
</dbReference>
<dbReference type="Gene3D" id="1.10.10.10">
    <property type="entry name" value="Winged helix-like DNA-binding domain superfamily/Winged helix DNA-binding domain"/>
    <property type="match status" value="1"/>
</dbReference>
<comment type="caution">
    <text evidence="5">The sequence shown here is derived from an EMBL/GenBank/DDBJ whole genome shotgun (WGS) entry which is preliminary data.</text>
</comment>
<dbReference type="CDD" id="cd06170">
    <property type="entry name" value="LuxR_C_like"/>
    <property type="match status" value="1"/>
</dbReference>
<dbReference type="SMART" id="SM00421">
    <property type="entry name" value="HTH_LUXR"/>
    <property type="match status" value="1"/>
</dbReference>
<keyword evidence="2" id="KW-0238">DNA-binding</keyword>
<dbReference type="RefSeq" id="WP_303686724.1">
    <property type="nucleotide sequence ID" value="NZ_CAJXYO010000028.1"/>
</dbReference>
<proteinExistence type="predicted"/>
<dbReference type="Gene3D" id="3.30.450.20">
    <property type="entry name" value="PAS domain"/>
    <property type="match status" value="1"/>
</dbReference>
<dbReference type="PANTHER" id="PTHR44688">
    <property type="entry name" value="DNA-BINDING TRANSCRIPTIONAL ACTIVATOR DEVR_DOSR"/>
    <property type="match status" value="1"/>
</dbReference>
<name>A0A1Z8AXA8_9FLAO</name>
<dbReference type="Proteomes" id="UP000196102">
    <property type="component" value="Unassembled WGS sequence"/>
</dbReference>
<evidence type="ECO:0000313" key="6">
    <source>
        <dbReference type="Proteomes" id="UP000196102"/>
    </source>
</evidence>
<dbReference type="InterPro" id="IPR000792">
    <property type="entry name" value="Tscrpt_reg_LuxR_C"/>
</dbReference>
<organism evidence="5 6">
    <name type="scientific">Nonlabens dokdonensis</name>
    <dbReference type="NCBI Taxonomy" id="328515"/>
    <lineage>
        <taxon>Bacteria</taxon>
        <taxon>Pseudomonadati</taxon>
        <taxon>Bacteroidota</taxon>
        <taxon>Flavobacteriia</taxon>
        <taxon>Flavobacteriales</taxon>
        <taxon>Flavobacteriaceae</taxon>
        <taxon>Nonlabens</taxon>
    </lineage>
</organism>
<keyword evidence="3" id="KW-0804">Transcription</keyword>
<accession>A0A1Z8AXA8</accession>
<dbReference type="PROSITE" id="PS50043">
    <property type="entry name" value="HTH_LUXR_2"/>
    <property type="match status" value="1"/>
</dbReference>
<dbReference type="Pfam" id="PF00196">
    <property type="entry name" value="GerE"/>
    <property type="match status" value="1"/>
</dbReference>
<dbReference type="GO" id="GO:0006355">
    <property type="term" value="P:regulation of DNA-templated transcription"/>
    <property type="evidence" value="ECO:0007669"/>
    <property type="project" value="InterPro"/>
</dbReference>
<evidence type="ECO:0000313" key="5">
    <source>
        <dbReference type="EMBL" id="OUS14966.1"/>
    </source>
</evidence>
<dbReference type="SUPFAM" id="SSF46894">
    <property type="entry name" value="C-terminal effector domain of the bipartite response regulators"/>
    <property type="match status" value="1"/>
</dbReference>